<keyword evidence="1" id="KW-0732">Signal</keyword>
<evidence type="ECO:0000256" key="1">
    <source>
        <dbReference type="SAM" id="SignalP"/>
    </source>
</evidence>
<dbReference type="SUPFAM" id="SSF75001">
    <property type="entry name" value="Dipeptidyl peptidase I (cathepsin C), exclusion domain"/>
    <property type="match status" value="1"/>
</dbReference>
<name>A0A6P6ERB2_OCTDE</name>
<dbReference type="GeneID" id="101573217"/>
<dbReference type="AlphaFoldDB" id="A0A6P6ERB2"/>
<dbReference type="RefSeq" id="XP_023574647.1">
    <property type="nucleotide sequence ID" value="XM_023718879.1"/>
</dbReference>
<dbReference type="InterPro" id="IPR014882">
    <property type="entry name" value="CathepsinC_exc"/>
</dbReference>
<evidence type="ECO:0000313" key="4">
    <source>
        <dbReference type="RefSeq" id="XP_023574647.1"/>
    </source>
</evidence>
<dbReference type="Proteomes" id="UP000515203">
    <property type="component" value="Unplaced"/>
</dbReference>
<keyword evidence="3" id="KW-1185">Reference proteome</keyword>
<proteinExistence type="predicted"/>
<protein>
    <submittedName>
        <fullName evidence="4">Dipeptidyl peptidase 1 isoform X1</fullName>
    </submittedName>
</protein>
<dbReference type="CTD" id="1075"/>
<dbReference type="Gene3D" id="2.40.128.80">
    <property type="entry name" value="Cathepsin C, exclusion domain"/>
    <property type="match status" value="1"/>
</dbReference>
<accession>A0A6P6ERB2</accession>
<feature type="domain" description="Cathepsin C exclusion" evidence="2">
    <location>
        <begin position="25"/>
        <end position="141"/>
    </location>
</feature>
<organism evidence="3 4">
    <name type="scientific">Octodon degus</name>
    <name type="common">Degu</name>
    <name type="synonym">Sciurus degus</name>
    <dbReference type="NCBI Taxonomy" id="10160"/>
    <lineage>
        <taxon>Eukaryota</taxon>
        <taxon>Metazoa</taxon>
        <taxon>Chordata</taxon>
        <taxon>Craniata</taxon>
        <taxon>Vertebrata</taxon>
        <taxon>Euteleostomi</taxon>
        <taxon>Mammalia</taxon>
        <taxon>Eutheria</taxon>
        <taxon>Euarchontoglires</taxon>
        <taxon>Glires</taxon>
        <taxon>Rodentia</taxon>
        <taxon>Hystricomorpha</taxon>
        <taxon>Octodontidae</taxon>
        <taxon>Octodon</taxon>
    </lineage>
</organism>
<feature type="chain" id="PRO_5028475803" evidence="1">
    <location>
        <begin position="25"/>
        <end position="213"/>
    </location>
</feature>
<evidence type="ECO:0000259" key="2">
    <source>
        <dbReference type="Pfam" id="PF08773"/>
    </source>
</evidence>
<dbReference type="FunFam" id="2.40.128.80:FF:000001">
    <property type="entry name" value="Dipeptidyl peptidase 1"/>
    <property type="match status" value="1"/>
</dbReference>
<feature type="signal peptide" evidence="1">
    <location>
        <begin position="1"/>
        <end position="24"/>
    </location>
</feature>
<dbReference type="OrthoDB" id="3789175at2759"/>
<evidence type="ECO:0000313" key="3">
    <source>
        <dbReference type="Proteomes" id="UP000515203"/>
    </source>
</evidence>
<dbReference type="InParanoid" id="A0A6P6ERB2"/>
<reference evidence="4" key="1">
    <citation type="submission" date="2025-08" db="UniProtKB">
        <authorList>
            <consortium name="RefSeq"/>
        </authorList>
    </citation>
    <scope>IDENTIFICATION</scope>
</reference>
<gene>
    <name evidence="4" type="primary">Ctsc</name>
</gene>
<dbReference type="Pfam" id="PF08773">
    <property type="entry name" value="CathepsinC_exc"/>
    <property type="match status" value="1"/>
</dbReference>
<sequence length="213" mass="23893">MALQSGPLLAALLLLLGGPRGVRGDTPANCTYPDLLGTWLFQVGRGGGRSDVNCSALGPPEKKVMIHLKKMDTAHDDFGNSGYFTIIYNQGFEIVLNDYKWFAFFKYETQGSTVVSYCHETMTGWVHDVLGRNWACFVGKKVAGPERVNVDEAPLESFPGKPSSRRYRYDHSFVKAINAAQKSWTATAYMEYEAFTLKEMKRRRGGHSRILPR</sequence>
<dbReference type="InterPro" id="IPR036496">
    <property type="entry name" value="CathepsinC_exc_dom_sf"/>
</dbReference>